<organism evidence="1">
    <name type="scientific">uncultured Caudovirales phage</name>
    <dbReference type="NCBI Taxonomy" id="2100421"/>
    <lineage>
        <taxon>Viruses</taxon>
        <taxon>Duplodnaviria</taxon>
        <taxon>Heunggongvirae</taxon>
        <taxon>Uroviricota</taxon>
        <taxon>Caudoviricetes</taxon>
        <taxon>Peduoviridae</taxon>
        <taxon>Maltschvirus</taxon>
        <taxon>Maltschvirus maltsch</taxon>
    </lineage>
</organism>
<name>A0A6J5LCV1_9CAUD</name>
<sequence length="72" mass="8486">MSPYKSIEDKGGLRVHILSNGYSSKFIDALFAEYELDADYTYIVKKLSRDFDKVPTRQTISNWHRIWLNETI</sequence>
<reference evidence="1" key="1">
    <citation type="submission" date="2020-04" db="EMBL/GenBank/DDBJ databases">
        <authorList>
            <person name="Chiriac C."/>
            <person name="Salcher M."/>
            <person name="Ghai R."/>
            <person name="Kavagutti S V."/>
        </authorList>
    </citation>
    <scope>NUCLEOTIDE SEQUENCE</scope>
</reference>
<gene>
    <name evidence="1" type="ORF">UFOVP253_22</name>
</gene>
<evidence type="ECO:0000313" key="1">
    <source>
        <dbReference type="EMBL" id="CAB4132458.1"/>
    </source>
</evidence>
<dbReference type="EMBL" id="LR796266">
    <property type="protein sequence ID" value="CAB4132458.1"/>
    <property type="molecule type" value="Genomic_DNA"/>
</dbReference>
<accession>A0A6J5LCV1</accession>
<protein>
    <submittedName>
        <fullName evidence="1">Uncharacterized protein</fullName>
    </submittedName>
</protein>
<proteinExistence type="predicted"/>